<dbReference type="AlphaFoldDB" id="A0A167FMZ6"/>
<evidence type="ECO:0000313" key="10">
    <source>
        <dbReference type="Proteomes" id="UP000189580"/>
    </source>
</evidence>
<dbReference type="PANTHER" id="PTHR15944">
    <property type="entry name" value="FARNESYLCYSTEINE LYASE"/>
    <property type="match status" value="1"/>
</dbReference>
<keyword evidence="6" id="KW-0560">Oxidoreductase</keyword>
<organism evidence="9 10">
    <name type="scientific">Sugiyamaella lignohabitans</name>
    <dbReference type="NCBI Taxonomy" id="796027"/>
    <lineage>
        <taxon>Eukaryota</taxon>
        <taxon>Fungi</taxon>
        <taxon>Dikarya</taxon>
        <taxon>Ascomycota</taxon>
        <taxon>Saccharomycotina</taxon>
        <taxon>Dipodascomycetes</taxon>
        <taxon>Dipodascales</taxon>
        <taxon>Trichomonascaceae</taxon>
        <taxon>Sugiyamaella</taxon>
    </lineage>
</organism>
<dbReference type="GO" id="GO:0030328">
    <property type="term" value="P:prenylcysteine catabolic process"/>
    <property type="evidence" value="ECO:0007669"/>
    <property type="project" value="InterPro"/>
</dbReference>
<dbReference type="KEGG" id="slb:AWJ20_3123"/>
<dbReference type="GO" id="GO:0030327">
    <property type="term" value="P:prenylated protein catabolic process"/>
    <property type="evidence" value="ECO:0007669"/>
    <property type="project" value="TreeGrafter"/>
</dbReference>
<dbReference type="Proteomes" id="UP000189580">
    <property type="component" value="Chromosome b"/>
</dbReference>
<comment type="similarity">
    <text evidence="2">Belongs to the prenylcysteine oxidase family.</text>
</comment>
<dbReference type="Gene3D" id="3.50.50.60">
    <property type="entry name" value="FAD/NAD(P)-binding domain"/>
    <property type="match status" value="1"/>
</dbReference>
<reference evidence="9 10" key="1">
    <citation type="submission" date="2016-02" db="EMBL/GenBank/DDBJ databases">
        <title>Complete genome sequence and transcriptome regulation of the pentose utilising yeast Sugiyamaella lignohabitans.</title>
        <authorList>
            <person name="Bellasio M."/>
            <person name="Peymann A."/>
            <person name="Valli M."/>
            <person name="Sipitzky M."/>
            <person name="Graf A."/>
            <person name="Sauer M."/>
            <person name="Marx H."/>
            <person name="Mattanovich D."/>
        </authorList>
    </citation>
    <scope>NUCLEOTIDE SEQUENCE [LARGE SCALE GENOMIC DNA]</scope>
    <source>
        <strain evidence="9 10">CBS 10342</strain>
    </source>
</reference>
<keyword evidence="5" id="KW-0274">FAD</keyword>
<dbReference type="InterPro" id="IPR036188">
    <property type="entry name" value="FAD/NAD-bd_sf"/>
</dbReference>
<dbReference type="OrthoDB" id="437369at2759"/>
<dbReference type="SUPFAM" id="SSF51905">
    <property type="entry name" value="FAD/NAD(P)-binding domain"/>
    <property type="match status" value="1"/>
</dbReference>
<evidence type="ECO:0000256" key="3">
    <source>
        <dbReference type="ARBA" id="ARBA00022630"/>
    </source>
</evidence>
<evidence type="ECO:0000256" key="6">
    <source>
        <dbReference type="ARBA" id="ARBA00023002"/>
    </source>
</evidence>
<dbReference type="GO" id="GO:0016829">
    <property type="term" value="F:lyase activity"/>
    <property type="evidence" value="ECO:0007669"/>
    <property type="project" value="UniProtKB-KW"/>
</dbReference>
<protein>
    <submittedName>
        <fullName evidence="9">Prenylcysteine lyase, putative</fullName>
    </submittedName>
</protein>
<accession>A0A167FMZ6</accession>
<dbReference type="EMBL" id="CP014503">
    <property type="protein sequence ID" value="ANB15495.1"/>
    <property type="molecule type" value="Genomic_DNA"/>
</dbReference>
<evidence type="ECO:0000256" key="5">
    <source>
        <dbReference type="ARBA" id="ARBA00022827"/>
    </source>
</evidence>
<name>A0A167FMZ6_9ASCO</name>
<dbReference type="Pfam" id="PF13450">
    <property type="entry name" value="NAD_binding_8"/>
    <property type="match status" value="1"/>
</dbReference>
<evidence type="ECO:0000313" key="9">
    <source>
        <dbReference type="EMBL" id="ANB15495.1"/>
    </source>
</evidence>
<gene>
    <name evidence="9" type="ORF">AWJ20_3123</name>
</gene>
<dbReference type="GO" id="GO:0001735">
    <property type="term" value="F:prenylcysteine oxidase activity"/>
    <property type="evidence" value="ECO:0007669"/>
    <property type="project" value="InterPro"/>
</dbReference>
<keyword evidence="4" id="KW-0732">Signal</keyword>
<evidence type="ECO:0000259" key="8">
    <source>
        <dbReference type="Pfam" id="PF07156"/>
    </source>
</evidence>
<dbReference type="PANTHER" id="PTHR15944:SF0">
    <property type="entry name" value="PRENYLCYSTEINE LYASE DOMAIN-CONTAINING PROTEIN"/>
    <property type="match status" value="1"/>
</dbReference>
<proteinExistence type="inferred from homology"/>
<dbReference type="InterPro" id="IPR017046">
    <property type="entry name" value="Prenylcysteine_Oxase1"/>
</dbReference>
<keyword evidence="9" id="KW-0456">Lyase</keyword>
<dbReference type="PRINTS" id="PR00419">
    <property type="entry name" value="ADXRDTASE"/>
</dbReference>
<dbReference type="RefSeq" id="XP_018737972.1">
    <property type="nucleotide sequence ID" value="XM_018880122.1"/>
</dbReference>
<evidence type="ECO:0000256" key="4">
    <source>
        <dbReference type="ARBA" id="ARBA00022729"/>
    </source>
</evidence>
<dbReference type="GeneID" id="30035111"/>
<dbReference type="Pfam" id="PF07156">
    <property type="entry name" value="Prenylcys_lyase"/>
    <property type="match status" value="1"/>
</dbReference>
<evidence type="ECO:0000256" key="7">
    <source>
        <dbReference type="ARBA" id="ARBA00023180"/>
    </source>
</evidence>
<sequence length="486" mass="54267">MFQQILSLIGSFNLGNNGLVPNLVSQQTEVLPLNASIAIIGAGAGGSSAAYHLSNYSRHQVDVTIFDKNDYIGGRVKTIEIEGESYELGGSIFVTVNSLLIEGAEQFNLNISTPEEPEGNNSTVSVWDGQELIYDFPRGWSWWKGILFLKDFGLSPLYATYYMRTTIGKFLQLYEEPLFPWSSLTTVVDEVGLTELIGTDSRTWLNKNTSVGTKFQDTILQALTRVNYASNLDHIHSLAAMVCLAAEDGVRQIVGGNNQIFHNWVKASGAYVKLNHPVSNIVKSNEGWLVDGNYFDYVILAAPFAHSDLSIISGTHGEDVHLIETEKLIPDVPYVELHVTFVLSKEKIDGGNYFGKYGYSYGTILTTTTPPYAEPQFLSLSQEGTTEKGHYVYKLFSYEDLSDEQLIDIFGWVKTPKTLLKVWRKTWYSYPKMQPVSELANIEIAPNLFYTSGMDPFISTMETNALSGKNIAKLLQARIYNKQNNQ</sequence>
<evidence type="ECO:0000256" key="2">
    <source>
        <dbReference type="ARBA" id="ARBA00009967"/>
    </source>
</evidence>
<feature type="domain" description="Prenylcysteine lyase" evidence="8">
    <location>
        <begin position="139"/>
        <end position="484"/>
    </location>
</feature>
<keyword evidence="7" id="KW-0325">Glycoprotein</keyword>
<evidence type="ECO:0000256" key="1">
    <source>
        <dbReference type="ARBA" id="ARBA00001974"/>
    </source>
</evidence>
<keyword evidence="3" id="KW-0285">Flavoprotein</keyword>
<comment type="cofactor">
    <cofactor evidence="1">
        <name>FAD</name>
        <dbReference type="ChEBI" id="CHEBI:57692"/>
    </cofactor>
</comment>
<keyword evidence="10" id="KW-1185">Reference proteome</keyword>
<dbReference type="InterPro" id="IPR010795">
    <property type="entry name" value="Prenylcys_lyase"/>
</dbReference>